<evidence type="ECO:0000256" key="1">
    <source>
        <dbReference type="SAM" id="MobiDB-lite"/>
    </source>
</evidence>
<evidence type="ECO:0000313" key="3">
    <source>
        <dbReference type="EMBL" id="KAF9585902.1"/>
    </source>
</evidence>
<keyword evidence="2" id="KW-1133">Transmembrane helix</keyword>
<sequence>MFASTAFCIATALLFVATAVLLFVYSVKRSIRDRKSKKATVGGHYKLGPSPSQYRRTQQSSQDDEESKTLKGAGEHEEDQRQQNYKDDEESLHGTGGRNNDIREGHFSDNVYQDPVISTPAAPYHPGNTYSGGHYPTNQSYSQYSHPQ</sequence>
<feature type="compositionally biased region" description="Polar residues" evidence="1">
    <location>
        <begin position="50"/>
        <end position="61"/>
    </location>
</feature>
<feature type="compositionally biased region" description="Polar residues" evidence="1">
    <location>
        <begin position="128"/>
        <end position="148"/>
    </location>
</feature>
<feature type="region of interest" description="Disordered" evidence="1">
    <location>
        <begin position="38"/>
        <end position="148"/>
    </location>
</feature>
<gene>
    <name evidence="3" type="ORF">BGW38_000134</name>
</gene>
<accession>A0A9P6G2J2</accession>
<proteinExistence type="predicted"/>
<dbReference type="EMBL" id="JAABOA010000103">
    <property type="protein sequence ID" value="KAF9585902.1"/>
    <property type="molecule type" value="Genomic_DNA"/>
</dbReference>
<evidence type="ECO:0000313" key="4">
    <source>
        <dbReference type="Proteomes" id="UP000780801"/>
    </source>
</evidence>
<dbReference type="OrthoDB" id="2437165at2759"/>
<keyword evidence="4" id="KW-1185">Reference proteome</keyword>
<feature type="transmembrane region" description="Helical" evidence="2">
    <location>
        <begin position="6"/>
        <end position="27"/>
    </location>
</feature>
<feature type="compositionally biased region" description="Basic and acidic residues" evidence="1">
    <location>
        <begin position="67"/>
        <end position="86"/>
    </location>
</feature>
<organism evidence="3 4">
    <name type="scientific">Lunasporangiospora selenospora</name>
    <dbReference type="NCBI Taxonomy" id="979761"/>
    <lineage>
        <taxon>Eukaryota</taxon>
        <taxon>Fungi</taxon>
        <taxon>Fungi incertae sedis</taxon>
        <taxon>Mucoromycota</taxon>
        <taxon>Mortierellomycotina</taxon>
        <taxon>Mortierellomycetes</taxon>
        <taxon>Mortierellales</taxon>
        <taxon>Mortierellaceae</taxon>
        <taxon>Lunasporangiospora</taxon>
    </lineage>
</organism>
<evidence type="ECO:0000256" key="2">
    <source>
        <dbReference type="SAM" id="Phobius"/>
    </source>
</evidence>
<comment type="caution">
    <text evidence="3">The sequence shown here is derived from an EMBL/GenBank/DDBJ whole genome shotgun (WGS) entry which is preliminary data.</text>
</comment>
<name>A0A9P6G2J2_9FUNG</name>
<protein>
    <submittedName>
        <fullName evidence="3">Uncharacterized protein</fullName>
    </submittedName>
</protein>
<reference evidence="3" key="1">
    <citation type="journal article" date="2020" name="Fungal Divers.">
        <title>Resolving the Mortierellaceae phylogeny through synthesis of multi-gene phylogenetics and phylogenomics.</title>
        <authorList>
            <person name="Vandepol N."/>
            <person name="Liber J."/>
            <person name="Desiro A."/>
            <person name="Na H."/>
            <person name="Kennedy M."/>
            <person name="Barry K."/>
            <person name="Grigoriev I.V."/>
            <person name="Miller A.N."/>
            <person name="O'Donnell K."/>
            <person name="Stajich J.E."/>
            <person name="Bonito G."/>
        </authorList>
    </citation>
    <scope>NUCLEOTIDE SEQUENCE</scope>
    <source>
        <strain evidence="3">KOD1015</strain>
    </source>
</reference>
<dbReference type="AlphaFoldDB" id="A0A9P6G2J2"/>
<keyword evidence="2" id="KW-0472">Membrane</keyword>
<keyword evidence="2" id="KW-0812">Transmembrane</keyword>
<dbReference type="Proteomes" id="UP000780801">
    <property type="component" value="Unassembled WGS sequence"/>
</dbReference>